<keyword evidence="2" id="KW-1185">Reference proteome</keyword>
<dbReference type="AlphaFoldDB" id="A0AAU9P316"/>
<sequence length="79" mass="8770">MFPPSTNVPPLCLRPRTILVQTPTTVIRSYQTVVSCFHRCSATSLSNFLPLKINNVSLSNKKARRTNPELGTSLSLNQI</sequence>
<comment type="caution">
    <text evidence="1">The sequence shown here is derived from an EMBL/GenBank/DDBJ whole genome shotgun (WGS) entry which is preliminary data.</text>
</comment>
<accession>A0AAU9P316</accession>
<name>A0AAU9P316_9ASTR</name>
<dbReference type="Proteomes" id="UP001157418">
    <property type="component" value="Unassembled WGS sequence"/>
</dbReference>
<dbReference type="EMBL" id="CAKMRJ010005523">
    <property type="protein sequence ID" value="CAH1444444.1"/>
    <property type="molecule type" value="Genomic_DNA"/>
</dbReference>
<proteinExistence type="predicted"/>
<gene>
    <name evidence="1" type="ORF">LVIROSA_LOCUS30271</name>
</gene>
<organism evidence="1 2">
    <name type="scientific">Lactuca virosa</name>
    <dbReference type="NCBI Taxonomy" id="75947"/>
    <lineage>
        <taxon>Eukaryota</taxon>
        <taxon>Viridiplantae</taxon>
        <taxon>Streptophyta</taxon>
        <taxon>Embryophyta</taxon>
        <taxon>Tracheophyta</taxon>
        <taxon>Spermatophyta</taxon>
        <taxon>Magnoliopsida</taxon>
        <taxon>eudicotyledons</taxon>
        <taxon>Gunneridae</taxon>
        <taxon>Pentapetalae</taxon>
        <taxon>asterids</taxon>
        <taxon>campanulids</taxon>
        <taxon>Asterales</taxon>
        <taxon>Asteraceae</taxon>
        <taxon>Cichorioideae</taxon>
        <taxon>Cichorieae</taxon>
        <taxon>Lactucinae</taxon>
        <taxon>Lactuca</taxon>
    </lineage>
</organism>
<reference evidence="1 2" key="1">
    <citation type="submission" date="2022-01" db="EMBL/GenBank/DDBJ databases">
        <authorList>
            <person name="Xiong W."/>
            <person name="Schranz E."/>
        </authorList>
    </citation>
    <scope>NUCLEOTIDE SEQUENCE [LARGE SCALE GENOMIC DNA]</scope>
</reference>
<evidence type="ECO:0000313" key="2">
    <source>
        <dbReference type="Proteomes" id="UP001157418"/>
    </source>
</evidence>
<protein>
    <submittedName>
        <fullName evidence="1">Uncharacterized protein</fullName>
    </submittedName>
</protein>
<evidence type="ECO:0000313" key="1">
    <source>
        <dbReference type="EMBL" id="CAH1444444.1"/>
    </source>
</evidence>